<dbReference type="EMBL" id="AMRM01000030">
    <property type="protein sequence ID" value="EKF17037.1"/>
    <property type="molecule type" value="Genomic_DNA"/>
</dbReference>
<dbReference type="AlphaFoldDB" id="K2MIQ1"/>
<dbReference type="STRING" id="391937.NA2_19743"/>
<dbReference type="PATRIC" id="fig|391937.3.peg.4050"/>
<evidence type="ECO:0000313" key="1">
    <source>
        <dbReference type="EMBL" id="EKF17037.1"/>
    </source>
</evidence>
<dbReference type="Proteomes" id="UP000006786">
    <property type="component" value="Unassembled WGS sequence"/>
</dbReference>
<organism evidence="1 2">
    <name type="scientific">Nitratireductor pacificus pht-3B</name>
    <dbReference type="NCBI Taxonomy" id="391937"/>
    <lineage>
        <taxon>Bacteria</taxon>
        <taxon>Pseudomonadati</taxon>
        <taxon>Pseudomonadota</taxon>
        <taxon>Alphaproteobacteria</taxon>
        <taxon>Hyphomicrobiales</taxon>
        <taxon>Phyllobacteriaceae</taxon>
        <taxon>Nitratireductor</taxon>
    </lineage>
</organism>
<protein>
    <submittedName>
        <fullName evidence="1">Uncharacterized protein</fullName>
    </submittedName>
</protein>
<comment type="caution">
    <text evidence="1">The sequence shown here is derived from an EMBL/GenBank/DDBJ whole genome shotgun (WGS) entry which is preliminary data.</text>
</comment>
<evidence type="ECO:0000313" key="2">
    <source>
        <dbReference type="Proteomes" id="UP000006786"/>
    </source>
</evidence>
<name>K2MIQ1_9HYPH</name>
<reference evidence="1 2" key="1">
    <citation type="journal article" date="2012" name="J. Bacteriol.">
        <title>Genome Sequence of Nitratireductor pacificus Type Strain pht-3B.</title>
        <authorList>
            <person name="Lai Q."/>
            <person name="Li G."/>
            <person name="Shao Z."/>
        </authorList>
    </citation>
    <scope>NUCLEOTIDE SEQUENCE [LARGE SCALE GENOMIC DNA]</scope>
    <source>
        <strain evidence="2">pht-3B</strain>
    </source>
</reference>
<gene>
    <name evidence="1" type="ORF">NA2_19743</name>
</gene>
<sequence length="124" mass="14089">MFHFCSHRACGDVTTENKKDYTMSRRKGELTPARIDQLYPFQIALEPPLGRLVDKIQEFLKGRSVAPRTQGVIRCGPGREVVDCTLFCFADETDAIQFKAEFGGASFDPKQDRGKGLRKRFWDA</sequence>
<proteinExistence type="predicted"/>
<accession>K2MIQ1</accession>
<keyword evidence="2" id="KW-1185">Reference proteome</keyword>